<dbReference type="AlphaFoldDB" id="A0A2K3M8X9"/>
<evidence type="ECO:0000313" key="2">
    <source>
        <dbReference type="Proteomes" id="UP000236291"/>
    </source>
</evidence>
<protein>
    <recommendedName>
        <fullName evidence="3">RNase H type-1 domain-containing protein</fullName>
    </recommendedName>
</protein>
<name>A0A2K3M8X9_TRIPR</name>
<accession>A0A2K3M8X9</accession>
<dbReference type="EMBL" id="ASHM01053343">
    <property type="protein sequence ID" value="PNX87235.1"/>
    <property type="molecule type" value="Genomic_DNA"/>
</dbReference>
<comment type="caution">
    <text evidence="1">The sequence shown here is derived from an EMBL/GenBank/DDBJ whole genome shotgun (WGS) entry which is preliminary data.</text>
</comment>
<evidence type="ECO:0008006" key="3">
    <source>
        <dbReference type="Google" id="ProtNLM"/>
    </source>
</evidence>
<proteinExistence type="predicted"/>
<reference evidence="1 2" key="2">
    <citation type="journal article" date="2017" name="Front. Plant Sci.">
        <title>Gene Classification and Mining of Molecular Markers Useful in Red Clover (Trifolium pratense) Breeding.</title>
        <authorList>
            <person name="Istvanek J."/>
            <person name="Dluhosova J."/>
            <person name="Dluhos P."/>
            <person name="Patkova L."/>
            <person name="Nedelnik J."/>
            <person name="Repkova J."/>
        </authorList>
    </citation>
    <scope>NUCLEOTIDE SEQUENCE [LARGE SCALE GENOMIC DNA]</scope>
    <source>
        <strain evidence="2">cv. Tatra</strain>
        <tissue evidence="1">Young leaves</tissue>
    </source>
</reference>
<sequence length="120" mass="13937">MMLINLSQDGSWGMGAIILNDERAAMAVATWKFDSFSDPLTAEAYALYNTIVLAKDCCFRNRRTLLPRTYTGNIVLRIRQQLRAKWNFWDIKETWDPEREAIIKESIFSHPLDSLSHPMK</sequence>
<gene>
    <name evidence="1" type="ORF">L195_g043321</name>
</gene>
<organism evidence="1 2">
    <name type="scientific">Trifolium pratense</name>
    <name type="common">Red clover</name>
    <dbReference type="NCBI Taxonomy" id="57577"/>
    <lineage>
        <taxon>Eukaryota</taxon>
        <taxon>Viridiplantae</taxon>
        <taxon>Streptophyta</taxon>
        <taxon>Embryophyta</taxon>
        <taxon>Tracheophyta</taxon>
        <taxon>Spermatophyta</taxon>
        <taxon>Magnoliopsida</taxon>
        <taxon>eudicotyledons</taxon>
        <taxon>Gunneridae</taxon>
        <taxon>Pentapetalae</taxon>
        <taxon>rosids</taxon>
        <taxon>fabids</taxon>
        <taxon>Fabales</taxon>
        <taxon>Fabaceae</taxon>
        <taxon>Papilionoideae</taxon>
        <taxon>50 kb inversion clade</taxon>
        <taxon>NPAAA clade</taxon>
        <taxon>Hologalegina</taxon>
        <taxon>IRL clade</taxon>
        <taxon>Trifolieae</taxon>
        <taxon>Trifolium</taxon>
    </lineage>
</organism>
<evidence type="ECO:0000313" key="1">
    <source>
        <dbReference type="EMBL" id="PNX87235.1"/>
    </source>
</evidence>
<reference evidence="1 2" key="1">
    <citation type="journal article" date="2014" name="Am. J. Bot.">
        <title>Genome assembly and annotation for red clover (Trifolium pratense; Fabaceae).</title>
        <authorList>
            <person name="Istvanek J."/>
            <person name="Jaros M."/>
            <person name="Krenek A."/>
            <person name="Repkova J."/>
        </authorList>
    </citation>
    <scope>NUCLEOTIDE SEQUENCE [LARGE SCALE GENOMIC DNA]</scope>
    <source>
        <strain evidence="2">cv. Tatra</strain>
        <tissue evidence="1">Young leaves</tissue>
    </source>
</reference>
<dbReference type="Proteomes" id="UP000236291">
    <property type="component" value="Unassembled WGS sequence"/>
</dbReference>